<dbReference type="EMBL" id="SRPY01000630">
    <property type="protein sequence ID" value="KAG5920115.1"/>
    <property type="molecule type" value="Genomic_DNA"/>
</dbReference>
<comment type="similarity">
    <text evidence="2 3">Belongs to the small heat shock protein (HSP20) family.</text>
</comment>
<evidence type="ECO:0000313" key="7">
    <source>
        <dbReference type="Proteomes" id="UP000811619"/>
    </source>
</evidence>
<sequence>MAFFPRALYDDDSSSFTPLFRLLDDFDTYTRQTGGGQPGPKRSGGGFWQPKFDVRETGDNYELHGELPGISKDNVHIEFTDSQTLVVRGRAERSYSAGTPPAGLIDQPDNKGAIEGGEASSHKATVEDETEGQGGSAAAEADKQQEQQEQQVEKVDKKKKQHHHRDHGVKYWLSERSVGEFSRTFTFPSPVDQDAVSASFRDGVLTIVVPKSKKQGSRRVAIN</sequence>
<feature type="domain" description="SHSP" evidence="5">
    <location>
        <begin position="43"/>
        <end position="223"/>
    </location>
</feature>
<dbReference type="InterPro" id="IPR002068">
    <property type="entry name" value="A-crystallin/Hsp20_dom"/>
</dbReference>
<dbReference type="Pfam" id="PF00011">
    <property type="entry name" value="HSP20"/>
    <property type="match status" value="1"/>
</dbReference>
<dbReference type="InterPro" id="IPR008978">
    <property type="entry name" value="HSP20-like_chaperone"/>
</dbReference>
<dbReference type="CDD" id="cd06464">
    <property type="entry name" value="ACD_sHsps-like"/>
    <property type="match status" value="1"/>
</dbReference>
<feature type="compositionally biased region" description="Basic residues" evidence="4">
    <location>
        <begin position="157"/>
        <end position="167"/>
    </location>
</feature>
<accession>A0A8K0J8J8</accession>
<name>A0A8K0J8J8_9HYPO</name>
<evidence type="ECO:0000256" key="1">
    <source>
        <dbReference type="ARBA" id="ARBA00023016"/>
    </source>
</evidence>
<dbReference type="AlphaFoldDB" id="A0A8K0J8J8"/>
<keyword evidence="1 6" id="KW-0346">Stress response</keyword>
<feature type="compositionally biased region" description="Basic and acidic residues" evidence="4">
    <location>
        <begin position="140"/>
        <end position="156"/>
    </location>
</feature>
<dbReference type="Gene3D" id="2.60.40.790">
    <property type="match status" value="1"/>
</dbReference>
<comment type="caution">
    <text evidence="6">The sequence shown here is derived from an EMBL/GenBank/DDBJ whole genome shotgun (WGS) entry which is preliminary data.</text>
</comment>
<proteinExistence type="inferred from homology"/>
<gene>
    <name evidence="6" type="primary">HSP30</name>
    <name evidence="6" type="ORF">E4U42_006304</name>
</gene>
<organism evidence="6 7">
    <name type="scientific">Claviceps africana</name>
    <dbReference type="NCBI Taxonomy" id="83212"/>
    <lineage>
        <taxon>Eukaryota</taxon>
        <taxon>Fungi</taxon>
        <taxon>Dikarya</taxon>
        <taxon>Ascomycota</taxon>
        <taxon>Pezizomycotina</taxon>
        <taxon>Sordariomycetes</taxon>
        <taxon>Hypocreomycetidae</taxon>
        <taxon>Hypocreales</taxon>
        <taxon>Clavicipitaceae</taxon>
        <taxon>Claviceps</taxon>
    </lineage>
</organism>
<keyword evidence="7" id="KW-1185">Reference proteome</keyword>
<dbReference type="OrthoDB" id="1431247at2759"/>
<evidence type="ECO:0000256" key="2">
    <source>
        <dbReference type="PROSITE-ProRule" id="PRU00285"/>
    </source>
</evidence>
<dbReference type="Proteomes" id="UP000811619">
    <property type="component" value="Unassembled WGS sequence"/>
</dbReference>
<dbReference type="InterPro" id="IPR031107">
    <property type="entry name" value="Small_HSP"/>
</dbReference>
<feature type="region of interest" description="Disordered" evidence="4">
    <location>
        <begin position="91"/>
        <end position="170"/>
    </location>
</feature>
<evidence type="ECO:0000313" key="6">
    <source>
        <dbReference type="EMBL" id="KAG5920115.1"/>
    </source>
</evidence>
<dbReference type="PANTHER" id="PTHR11527">
    <property type="entry name" value="HEAT-SHOCK PROTEIN 20 FAMILY MEMBER"/>
    <property type="match status" value="1"/>
</dbReference>
<reference evidence="6" key="1">
    <citation type="journal article" date="2020" name="bioRxiv">
        <title>Whole genome comparisons of ergot fungi reveals the divergence and evolution of species within the genus Claviceps are the result of varying mechanisms driving genome evolution and host range expansion.</title>
        <authorList>
            <person name="Wyka S.A."/>
            <person name="Mondo S.J."/>
            <person name="Liu M."/>
            <person name="Dettman J."/>
            <person name="Nalam V."/>
            <person name="Broders K.D."/>
        </authorList>
    </citation>
    <scope>NUCLEOTIDE SEQUENCE</scope>
    <source>
        <strain evidence="6">CCC 489</strain>
    </source>
</reference>
<evidence type="ECO:0000259" key="5">
    <source>
        <dbReference type="PROSITE" id="PS01031"/>
    </source>
</evidence>
<evidence type="ECO:0000256" key="4">
    <source>
        <dbReference type="SAM" id="MobiDB-lite"/>
    </source>
</evidence>
<evidence type="ECO:0000256" key="3">
    <source>
        <dbReference type="RuleBase" id="RU003616"/>
    </source>
</evidence>
<protein>
    <submittedName>
        <fullName evidence="6">Heat shock protein</fullName>
    </submittedName>
</protein>
<dbReference type="PROSITE" id="PS01031">
    <property type="entry name" value="SHSP"/>
    <property type="match status" value="1"/>
</dbReference>
<dbReference type="SUPFAM" id="SSF49764">
    <property type="entry name" value="HSP20-like chaperones"/>
    <property type="match status" value="1"/>
</dbReference>